<dbReference type="RefSeq" id="WP_096291707.1">
    <property type="nucleotide sequence ID" value="NZ_LT907782.1"/>
</dbReference>
<organism evidence="1 2">
    <name type="scientific">Nitrosomonas ureae</name>
    <dbReference type="NCBI Taxonomy" id="44577"/>
    <lineage>
        <taxon>Bacteria</taxon>
        <taxon>Pseudomonadati</taxon>
        <taxon>Pseudomonadota</taxon>
        <taxon>Betaproteobacteria</taxon>
        <taxon>Nitrosomonadales</taxon>
        <taxon>Nitrosomonadaceae</taxon>
        <taxon>Nitrosomonas</taxon>
    </lineage>
</organism>
<protein>
    <submittedName>
        <fullName evidence="1">Uncharacterized protein</fullName>
    </submittedName>
</protein>
<reference evidence="1 2" key="1">
    <citation type="submission" date="2017-08" db="EMBL/GenBank/DDBJ databases">
        <authorList>
            <person name="de Groot N.N."/>
        </authorList>
    </citation>
    <scope>NUCLEOTIDE SEQUENCE [LARGE SCALE GENOMIC DNA]</scope>
    <source>
        <strain evidence="1 2">Nm15</strain>
    </source>
</reference>
<evidence type="ECO:0000313" key="1">
    <source>
        <dbReference type="EMBL" id="SNX58840.1"/>
    </source>
</evidence>
<gene>
    <name evidence="1" type="ORF">SAMN06296273_0305</name>
</gene>
<dbReference type="AlphaFoldDB" id="A0A285BUF9"/>
<dbReference type="OrthoDB" id="8547997at2"/>
<evidence type="ECO:0000313" key="2">
    <source>
        <dbReference type="Proteomes" id="UP000242498"/>
    </source>
</evidence>
<proteinExistence type="predicted"/>
<name>A0A285BUF9_9PROT</name>
<accession>A0A285BUF9</accession>
<dbReference type="EMBL" id="LT907782">
    <property type="protein sequence ID" value="SNX58840.1"/>
    <property type="molecule type" value="Genomic_DNA"/>
</dbReference>
<dbReference type="Proteomes" id="UP000242498">
    <property type="component" value="Chromosome I"/>
</dbReference>
<sequence length="95" mass="10403">MQPTVIINQHRNTALIVASSGKKLLVIKLGKGKLAVTPLSLAEIKDQGYIVSNYSPKLAAQSYLEHGAGVGERAKKYLEMIARSEFSDKLIYDLT</sequence>